<dbReference type="RefSeq" id="WP_136061307.1">
    <property type="nucleotide sequence ID" value="NZ_CAAHFH010000001.1"/>
</dbReference>
<dbReference type="NCBIfam" id="TIGR02595">
    <property type="entry name" value="PEP_CTERM"/>
    <property type="match status" value="1"/>
</dbReference>
<accession>A0A6C2UK83</accession>
<dbReference type="AlphaFoldDB" id="A0A6C2UK83"/>
<dbReference type="EMBL" id="CAAHFH010000001">
    <property type="protein sequence ID" value="VGO19837.1"/>
    <property type="molecule type" value="Genomic_DNA"/>
</dbReference>
<proteinExistence type="predicted"/>
<keyword evidence="3" id="KW-1185">Reference proteome</keyword>
<name>A0A6C2UK83_9BACT</name>
<evidence type="ECO:0000313" key="2">
    <source>
        <dbReference type="EMBL" id="VGO19837.1"/>
    </source>
</evidence>
<evidence type="ECO:0000313" key="3">
    <source>
        <dbReference type="Proteomes" id="UP000346198"/>
    </source>
</evidence>
<dbReference type="InterPro" id="IPR013424">
    <property type="entry name" value="Ice-binding_C"/>
</dbReference>
<feature type="signal peptide" evidence="1">
    <location>
        <begin position="1"/>
        <end position="22"/>
    </location>
</feature>
<dbReference type="Proteomes" id="UP000346198">
    <property type="component" value="Unassembled WGS sequence"/>
</dbReference>
<evidence type="ECO:0000256" key="1">
    <source>
        <dbReference type="SAM" id="SignalP"/>
    </source>
</evidence>
<evidence type="ECO:0008006" key="4">
    <source>
        <dbReference type="Google" id="ProtNLM"/>
    </source>
</evidence>
<keyword evidence="1" id="KW-0732">Signal</keyword>
<gene>
    <name evidence="2" type="ORF">SCARR_01897</name>
</gene>
<feature type="chain" id="PRO_5025562639" description="PEP-CTERM protein-sorting domain-containing protein" evidence="1">
    <location>
        <begin position="23"/>
        <end position="208"/>
    </location>
</feature>
<sequence>MTTKIYMHVTTVSLFVICVAYAKADVITNNAAFIPSSPSSVLLVAPTPNRQTGLGVQIGDLGAGNYEFSAGLIAFNYHIFLSSPGVEFTPSSAEDWENALDTGFNTVTFSMNETKYFSCWADMFGSPKPDEPDSSDDYGWVSLTYTGTGLAISDSATATSGGIIVGTDTQIPEPSSVLLITIGSGGILFYRRAKRRQQEQHISRRSFR</sequence>
<organism evidence="2 3">
    <name type="scientific">Pontiella sulfatireligans</name>
    <dbReference type="NCBI Taxonomy" id="2750658"/>
    <lineage>
        <taxon>Bacteria</taxon>
        <taxon>Pseudomonadati</taxon>
        <taxon>Kiritimatiellota</taxon>
        <taxon>Kiritimatiellia</taxon>
        <taxon>Kiritimatiellales</taxon>
        <taxon>Pontiellaceae</taxon>
        <taxon>Pontiella</taxon>
    </lineage>
</organism>
<protein>
    <recommendedName>
        <fullName evidence="4">PEP-CTERM protein-sorting domain-containing protein</fullName>
    </recommendedName>
</protein>
<reference evidence="2 3" key="1">
    <citation type="submission" date="2019-04" db="EMBL/GenBank/DDBJ databases">
        <authorList>
            <person name="Van Vliet M D."/>
        </authorList>
    </citation>
    <scope>NUCLEOTIDE SEQUENCE [LARGE SCALE GENOMIC DNA]</scope>
    <source>
        <strain evidence="2 3">F21</strain>
    </source>
</reference>